<dbReference type="SUPFAM" id="SSF69754">
    <property type="entry name" value="Ribosome binding protein Y (YfiA homologue)"/>
    <property type="match status" value="1"/>
</dbReference>
<evidence type="ECO:0000313" key="1">
    <source>
        <dbReference type="EMBL" id="USF89069.1"/>
    </source>
</evidence>
<evidence type="ECO:0000313" key="2">
    <source>
        <dbReference type="Proteomes" id="UP001056649"/>
    </source>
</evidence>
<keyword evidence="2" id="KW-1185">Reference proteome</keyword>
<dbReference type="InterPro" id="IPR036567">
    <property type="entry name" value="RHF-like"/>
</dbReference>
<dbReference type="InterPro" id="IPR003489">
    <property type="entry name" value="RHF/RaiA"/>
</dbReference>
<accession>A0A9J7A1Y3</accession>
<sequence>MHIEIQSRDQPLDTALRAHIERRLGFALGRFSNRINRVEVTLSNLNGPRGGVDQHCQIRVAAGRLPTLVVEETAAELGAAIDRAVDRCGRNLARQVSRERNFSRDAWPVGDASSI</sequence>
<dbReference type="Gene3D" id="3.30.160.100">
    <property type="entry name" value="Ribosome hibernation promotion factor-like"/>
    <property type="match status" value="1"/>
</dbReference>
<dbReference type="EMBL" id="CP090569">
    <property type="protein sequence ID" value="USF89069.1"/>
    <property type="molecule type" value="Genomic_DNA"/>
</dbReference>
<dbReference type="AlphaFoldDB" id="A0A9J7A1Y3"/>
<protein>
    <submittedName>
        <fullName evidence="1">HPF/RaiA family ribosome-associated protein</fullName>
    </submittedName>
</protein>
<name>A0A9J7A1Y3_9GAMM</name>
<organism evidence="1 2">
    <name type="scientific">Candidatus Endoriftia persephonae</name>
    <dbReference type="NCBI Taxonomy" id="393765"/>
    <lineage>
        <taxon>Bacteria</taxon>
        <taxon>Pseudomonadati</taxon>
        <taxon>Pseudomonadota</taxon>
        <taxon>Gammaproteobacteria</taxon>
        <taxon>Chromatiales</taxon>
        <taxon>Sedimenticolaceae</taxon>
        <taxon>Candidatus Endoriftia</taxon>
    </lineage>
</organism>
<dbReference type="Proteomes" id="UP001056649">
    <property type="component" value="Chromosome"/>
</dbReference>
<proteinExistence type="predicted"/>
<dbReference type="KEGG" id="eps:L0Y14_07510"/>
<gene>
    <name evidence="1" type="ORF">L0Y14_07510</name>
</gene>
<dbReference type="RefSeq" id="WP_006475865.1">
    <property type="nucleotide sequence ID" value="NZ_CP090569.1"/>
</dbReference>
<reference evidence="1" key="1">
    <citation type="journal article" date="2022" name="Mol. Ecol. Resour.">
        <title>The complete and closed genome of the facultative generalist Candidatus Endoriftia persephone from deep-sea hydrothermal vents.</title>
        <authorList>
            <person name="de Oliveira A.L."/>
            <person name="Srivastava A."/>
            <person name="Espada-Hinojosa S."/>
            <person name="Bright M."/>
        </authorList>
    </citation>
    <scope>NUCLEOTIDE SEQUENCE</scope>
    <source>
        <strain evidence="1">Tica-EPR-9o50.N</strain>
    </source>
</reference>
<dbReference type="Pfam" id="PF02482">
    <property type="entry name" value="Ribosomal_S30AE"/>
    <property type="match status" value="1"/>
</dbReference>